<protein>
    <recommendedName>
        <fullName evidence="1">Stress-response A/B barrel domain-containing protein</fullName>
    </recommendedName>
</protein>
<dbReference type="AlphaFoldDB" id="A0A0C3GSF0"/>
<reference evidence="3" key="2">
    <citation type="submission" date="2015-01" db="EMBL/GenBank/DDBJ databases">
        <title>Evolutionary Origins and Diversification of the Mycorrhizal Mutualists.</title>
        <authorList>
            <consortium name="DOE Joint Genome Institute"/>
            <consortium name="Mycorrhizal Genomics Consortium"/>
            <person name="Kohler A."/>
            <person name="Kuo A."/>
            <person name="Nagy L.G."/>
            <person name="Floudas D."/>
            <person name="Copeland A."/>
            <person name="Barry K.W."/>
            <person name="Cichocki N."/>
            <person name="Veneault-Fourrey C."/>
            <person name="LaButti K."/>
            <person name="Lindquist E.A."/>
            <person name="Lipzen A."/>
            <person name="Lundell T."/>
            <person name="Morin E."/>
            <person name="Murat C."/>
            <person name="Riley R."/>
            <person name="Ohm R."/>
            <person name="Sun H."/>
            <person name="Tunlid A."/>
            <person name="Henrissat B."/>
            <person name="Grigoriev I.V."/>
            <person name="Hibbett D.S."/>
            <person name="Martin F."/>
        </authorList>
    </citation>
    <scope>NUCLEOTIDE SEQUENCE [LARGE SCALE GENOMIC DNA]</scope>
    <source>
        <strain evidence="3">Zn</strain>
    </source>
</reference>
<reference evidence="2 3" key="1">
    <citation type="submission" date="2014-04" db="EMBL/GenBank/DDBJ databases">
        <authorList>
            <consortium name="DOE Joint Genome Institute"/>
            <person name="Kuo A."/>
            <person name="Martino E."/>
            <person name="Perotto S."/>
            <person name="Kohler A."/>
            <person name="Nagy L.G."/>
            <person name="Floudas D."/>
            <person name="Copeland A."/>
            <person name="Barry K.W."/>
            <person name="Cichocki N."/>
            <person name="Veneault-Fourrey C."/>
            <person name="LaButti K."/>
            <person name="Lindquist E.A."/>
            <person name="Lipzen A."/>
            <person name="Lundell T."/>
            <person name="Morin E."/>
            <person name="Murat C."/>
            <person name="Sun H."/>
            <person name="Tunlid A."/>
            <person name="Henrissat B."/>
            <person name="Grigoriev I.V."/>
            <person name="Hibbett D.S."/>
            <person name="Martin F."/>
            <person name="Nordberg H.P."/>
            <person name="Cantor M.N."/>
            <person name="Hua S.X."/>
        </authorList>
    </citation>
    <scope>NUCLEOTIDE SEQUENCE [LARGE SCALE GENOMIC DNA]</scope>
    <source>
        <strain evidence="2 3">Zn</strain>
    </source>
</reference>
<dbReference type="InParanoid" id="A0A0C3GSF0"/>
<keyword evidence="3" id="KW-1185">Reference proteome</keyword>
<dbReference type="InterPro" id="IPR011008">
    <property type="entry name" value="Dimeric_a/b-barrel"/>
</dbReference>
<sequence length="108" mass="12116">MTSTKPINRITLFKIPNVDDQQKLLALYKEIPTKAVKDGKPYILSVTAGLTFEDQRNQGFTVVAVTVFKSKQDMDYYDNECQAHAALKAIAKSVHQGLVMVFFESFAV</sequence>
<proteinExistence type="predicted"/>
<accession>A0A0C3GSF0</accession>
<evidence type="ECO:0000259" key="1">
    <source>
        <dbReference type="PROSITE" id="PS51502"/>
    </source>
</evidence>
<dbReference type="PROSITE" id="PS51502">
    <property type="entry name" value="S_R_A_B_BARREL"/>
    <property type="match status" value="1"/>
</dbReference>
<gene>
    <name evidence="2" type="ORF">OIDMADRAFT_136422</name>
</gene>
<dbReference type="EMBL" id="KN832891">
    <property type="protein sequence ID" value="KIM94209.1"/>
    <property type="molecule type" value="Genomic_DNA"/>
</dbReference>
<evidence type="ECO:0000313" key="3">
    <source>
        <dbReference type="Proteomes" id="UP000054321"/>
    </source>
</evidence>
<dbReference type="Pfam" id="PF07876">
    <property type="entry name" value="Dabb"/>
    <property type="match status" value="1"/>
</dbReference>
<dbReference type="Proteomes" id="UP000054321">
    <property type="component" value="Unassembled WGS sequence"/>
</dbReference>
<dbReference type="InterPro" id="IPR013097">
    <property type="entry name" value="Dabb"/>
</dbReference>
<feature type="domain" description="Stress-response A/B barrel" evidence="1">
    <location>
        <begin position="7"/>
        <end position="103"/>
    </location>
</feature>
<dbReference type="SUPFAM" id="SSF54909">
    <property type="entry name" value="Dimeric alpha+beta barrel"/>
    <property type="match status" value="1"/>
</dbReference>
<dbReference type="Gene3D" id="3.30.70.100">
    <property type="match status" value="1"/>
</dbReference>
<dbReference type="OrthoDB" id="3830014at2759"/>
<dbReference type="SMART" id="SM00886">
    <property type="entry name" value="Dabb"/>
    <property type="match status" value="1"/>
</dbReference>
<dbReference type="HOGENOM" id="CLU_120569_1_1_1"/>
<name>A0A0C3GSF0_OIDMZ</name>
<organism evidence="2 3">
    <name type="scientific">Oidiodendron maius (strain Zn)</name>
    <dbReference type="NCBI Taxonomy" id="913774"/>
    <lineage>
        <taxon>Eukaryota</taxon>
        <taxon>Fungi</taxon>
        <taxon>Dikarya</taxon>
        <taxon>Ascomycota</taxon>
        <taxon>Pezizomycotina</taxon>
        <taxon>Leotiomycetes</taxon>
        <taxon>Leotiomycetes incertae sedis</taxon>
        <taxon>Myxotrichaceae</taxon>
        <taxon>Oidiodendron</taxon>
    </lineage>
</organism>
<evidence type="ECO:0000313" key="2">
    <source>
        <dbReference type="EMBL" id="KIM94209.1"/>
    </source>
</evidence>